<organism evidence="2 3">
    <name type="scientific">Brevibacillus brevis</name>
    <name type="common">Bacillus brevis</name>
    <dbReference type="NCBI Taxonomy" id="1393"/>
    <lineage>
        <taxon>Bacteria</taxon>
        <taxon>Bacillati</taxon>
        <taxon>Bacillota</taxon>
        <taxon>Bacilli</taxon>
        <taxon>Bacillales</taxon>
        <taxon>Paenibacillaceae</taxon>
        <taxon>Brevibacillus</taxon>
    </lineage>
</organism>
<dbReference type="EMBL" id="CP134050">
    <property type="protein sequence ID" value="WNC13905.1"/>
    <property type="molecule type" value="Genomic_DNA"/>
</dbReference>
<evidence type="ECO:0000256" key="1">
    <source>
        <dbReference type="SAM" id="SignalP"/>
    </source>
</evidence>
<evidence type="ECO:0008006" key="4">
    <source>
        <dbReference type="Google" id="ProtNLM"/>
    </source>
</evidence>
<evidence type="ECO:0000313" key="2">
    <source>
        <dbReference type="EMBL" id="WNC13905.1"/>
    </source>
</evidence>
<keyword evidence="1" id="KW-0732">Signal</keyword>
<proteinExistence type="predicted"/>
<reference evidence="2 3" key="1">
    <citation type="submission" date="2023-09" db="EMBL/GenBank/DDBJ databases">
        <title>Complete Genome and Methylome dissection of Bacillus brevis NEB573 original source of BbsI restriction endonuclease.</title>
        <authorList>
            <person name="Fomenkov A."/>
            <person name="Roberts R.D."/>
        </authorList>
    </citation>
    <scope>NUCLEOTIDE SEQUENCE [LARGE SCALE GENOMIC DNA]</scope>
    <source>
        <strain evidence="2 3">NEB573</strain>
    </source>
</reference>
<dbReference type="Proteomes" id="UP001256827">
    <property type="component" value="Chromosome"/>
</dbReference>
<gene>
    <name evidence="2" type="ORF">RGB73_24990</name>
</gene>
<feature type="signal peptide" evidence="1">
    <location>
        <begin position="1"/>
        <end position="25"/>
    </location>
</feature>
<accession>A0ABY9T1C2</accession>
<protein>
    <recommendedName>
        <fullName evidence="4">Glycoside hydrolase family 18 protein</fullName>
    </recommendedName>
</protein>
<evidence type="ECO:0000313" key="3">
    <source>
        <dbReference type="Proteomes" id="UP001256827"/>
    </source>
</evidence>
<name>A0ABY9T1C2_BREBE</name>
<feature type="chain" id="PRO_5045819853" description="Glycoside hydrolase family 18 protein" evidence="1">
    <location>
        <begin position="26"/>
        <end position="341"/>
    </location>
</feature>
<dbReference type="RefSeq" id="WP_310765626.1">
    <property type="nucleotide sequence ID" value="NZ_CP134050.1"/>
</dbReference>
<keyword evidence="3" id="KW-1185">Reference proteome</keyword>
<sequence>MKYRRLCMFLLLFACFFTLVLPAGAANSSNSKGYRLLIYYGIPAGVNEVWDDTKAAEVFAEYDVLVFGAGLEEEKHSYHDSTAEIFRLIREKNPDARLFGYVDLGVTTSNFSPAAMESKAKKWKALGANGIFLDDAGYDYGVSRARLNQTVNAVHRLGMSVFVNAWNPDDVMGSKVDRKYNPKGQASALDKRDIYLLEDFLQPTDITKKSSPSVFNSAFRGKMDKSLAYRKKLGVKLMSVSIIDYAKYSENAVRKFFRMNEATAAVFSLDAYGIAPTHYSSERPNKHKVRSFPYILNYMSYYSTNVEYVSKYGNRDFSRGGFRIHSLPGEHYYNYPADAKS</sequence>